<feature type="transmembrane region" description="Helical" evidence="1">
    <location>
        <begin position="181"/>
        <end position="198"/>
    </location>
</feature>
<protein>
    <submittedName>
        <fullName evidence="2">Amino acid transporter</fullName>
    </submittedName>
</protein>
<comment type="caution">
    <text evidence="2">The sequence shown here is derived from an EMBL/GenBank/DDBJ whole genome shotgun (WGS) entry which is preliminary data.</text>
</comment>
<evidence type="ECO:0000313" key="3">
    <source>
        <dbReference type="Proteomes" id="UP000053413"/>
    </source>
</evidence>
<organism evidence="2 3">
    <name type="scientific">Streptomyces violaceusniger</name>
    <dbReference type="NCBI Taxonomy" id="68280"/>
    <lineage>
        <taxon>Bacteria</taxon>
        <taxon>Bacillati</taxon>
        <taxon>Actinomycetota</taxon>
        <taxon>Actinomycetes</taxon>
        <taxon>Kitasatosporales</taxon>
        <taxon>Streptomycetaceae</taxon>
        <taxon>Streptomyces</taxon>
        <taxon>Streptomyces violaceusniger group</taxon>
    </lineage>
</organism>
<feature type="transmembrane region" description="Helical" evidence="1">
    <location>
        <begin position="401"/>
        <end position="418"/>
    </location>
</feature>
<feature type="transmembrane region" description="Helical" evidence="1">
    <location>
        <begin position="140"/>
        <end position="161"/>
    </location>
</feature>
<feature type="transmembrane region" description="Helical" evidence="1">
    <location>
        <begin position="84"/>
        <end position="109"/>
    </location>
</feature>
<feature type="transmembrane region" description="Helical" evidence="1">
    <location>
        <begin position="205"/>
        <end position="231"/>
    </location>
</feature>
<dbReference type="AlphaFoldDB" id="A0A0X3VK80"/>
<keyword evidence="1" id="KW-1133">Transmembrane helix</keyword>
<feature type="transmembrane region" description="Helical" evidence="1">
    <location>
        <begin position="424"/>
        <end position="446"/>
    </location>
</feature>
<sequence>MAGGPFAVRRECPVVSSTSGDGASDGGARHRLRGWLLAGLTDIAKRQPGPYAEPESAHHGRPWWRVMCLTGLDYFSTLGYQPGIAALAAGLLSPLATVVLVVVTLVGALPVYRRVAEESPHGQGSIAMLERLLTFWKGKLFVLTLLGFAATDFLITITLSAADATAHLVQNPHLTSTLHGHEVAVTLILVGLLGAVFLKGFTEAIGIAVVLVAAYLLLNAVVVAVGLWHIGTAPHVIPDWSQALVAERGSPLVMIGVALVIFPKLALGLSGFETGVAVMPHIEGKPGDTPERPAGRIQGARKLLTTAAVIMSIFLITSSFITTLLIPQREFAPGGQANGRALAYLAHEYLGSAFGSVYDASTIAILWFAGASAMAGLLNLMPRYLPRYGMAPHWARAVRPMVLVFIAVAFLVTWLFKADVDAQGGAYATGVLVLITSAAIAVTIAARRARQRGWTIGFGVIAVIFLYTTAVNVIERPDGVKIGACFIAGILAVSLLSRVARAFELRVTSVTFDPLAERFMRDTAHRRIRFIANKPERRDLAEYREKQHQIRADNDIPPEDDIIFVEVTVADPSEFESELQVCGEVVHGRYRVLTLQSATIPNALAALLLWVRDATGQRPHIYFEWTEGHPLAHFLRFFLFGQGEVAPVTREVLREAEPDRGRRPHVHVG</sequence>
<evidence type="ECO:0000313" key="2">
    <source>
        <dbReference type="EMBL" id="KUL45251.1"/>
    </source>
</evidence>
<reference evidence="3" key="1">
    <citation type="submission" date="2015-10" db="EMBL/GenBank/DDBJ databases">
        <authorList>
            <person name="Ju K.-S."/>
            <person name="Doroghazi J.R."/>
            <person name="Metcalf W.W."/>
        </authorList>
    </citation>
    <scope>NUCLEOTIDE SEQUENCE [LARGE SCALE GENOMIC DNA]</scope>
    <source>
        <strain evidence="3">NRRL F-8817</strain>
    </source>
</reference>
<keyword evidence="1" id="KW-0472">Membrane</keyword>
<name>A0A0X3VK80_STRVO</name>
<dbReference type="Proteomes" id="UP000053413">
    <property type="component" value="Unassembled WGS sequence"/>
</dbReference>
<dbReference type="Gene3D" id="1.20.1740.10">
    <property type="entry name" value="Amino acid/polyamine transporter I"/>
    <property type="match status" value="1"/>
</dbReference>
<feature type="transmembrane region" description="Helical" evidence="1">
    <location>
        <begin position="360"/>
        <end position="380"/>
    </location>
</feature>
<feature type="transmembrane region" description="Helical" evidence="1">
    <location>
        <begin position="251"/>
        <end position="272"/>
    </location>
</feature>
<keyword evidence="1" id="KW-0812">Transmembrane</keyword>
<dbReference type="EMBL" id="LLZJ01000403">
    <property type="protein sequence ID" value="KUL45251.1"/>
    <property type="molecule type" value="Genomic_DNA"/>
</dbReference>
<feature type="transmembrane region" description="Helical" evidence="1">
    <location>
        <begin position="453"/>
        <end position="474"/>
    </location>
</feature>
<feature type="transmembrane region" description="Helical" evidence="1">
    <location>
        <begin position="480"/>
        <end position="500"/>
    </location>
</feature>
<dbReference type="RefSeq" id="WP_059148272.1">
    <property type="nucleotide sequence ID" value="NZ_LLZJ01000403.1"/>
</dbReference>
<proteinExistence type="predicted"/>
<feature type="transmembrane region" description="Helical" evidence="1">
    <location>
        <begin position="303"/>
        <end position="326"/>
    </location>
</feature>
<gene>
    <name evidence="2" type="ORF">ADL28_37605</name>
</gene>
<accession>A0A0X3VK80</accession>
<evidence type="ECO:0000256" key="1">
    <source>
        <dbReference type="SAM" id="Phobius"/>
    </source>
</evidence>